<comment type="similarity">
    <text evidence="2 10 12">Belongs to the TonB-dependent receptor family.</text>
</comment>
<dbReference type="Gene3D" id="2.170.130.10">
    <property type="entry name" value="TonB-dependent receptor, plug domain"/>
    <property type="match status" value="1"/>
</dbReference>
<keyword evidence="5 10" id="KW-0812">Transmembrane</keyword>
<dbReference type="InterPro" id="IPR036942">
    <property type="entry name" value="Beta-barrel_TonB_sf"/>
</dbReference>
<keyword evidence="6 13" id="KW-0732">Signal</keyword>
<feature type="chain" id="PRO_5003880196" evidence="13">
    <location>
        <begin position="28"/>
        <end position="673"/>
    </location>
</feature>
<gene>
    <name evidence="16" type="ordered locus">M5M_16175</name>
</gene>
<keyword evidence="16" id="KW-0675">Receptor</keyword>
<dbReference type="GO" id="GO:0009279">
    <property type="term" value="C:cell outer membrane"/>
    <property type="evidence" value="ECO:0007669"/>
    <property type="project" value="UniProtKB-SubCell"/>
</dbReference>
<dbReference type="CDD" id="cd01347">
    <property type="entry name" value="ligand_gated_channel"/>
    <property type="match status" value="1"/>
</dbReference>
<dbReference type="Pfam" id="PF00593">
    <property type="entry name" value="TonB_dep_Rec_b-barrel"/>
    <property type="match status" value="1"/>
</dbReference>
<evidence type="ECO:0000256" key="11">
    <source>
        <dbReference type="PROSITE-ProRule" id="PRU10144"/>
    </source>
</evidence>
<reference evidence="16 17" key="1">
    <citation type="journal article" date="2013" name="Genome Announc.">
        <title>Complete genome sequence of Simiduia agarivorans SA1(T), a marine bacterium able to degrade a variety of polysaccharides.</title>
        <authorList>
            <person name="Lin S.Y."/>
            <person name="Shieh W.Y."/>
            <person name="Chen J.S."/>
            <person name="Tang S.L."/>
        </authorList>
    </citation>
    <scope>NUCLEOTIDE SEQUENCE [LARGE SCALE GENOMIC DNA]</scope>
    <source>
        <strain evidence="17">DSM 21679 / JCM 13881 / BCRC 17597 / SA1</strain>
    </source>
</reference>
<dbReference type="PANTHER" id="PTHR30069:SF41">
    <property type="entry name" value="HEME_HEMOPEXIN UTILIZATION PROTEIN C"/>
    <property type="match status" value="1"/>
</dbReference>
<dbReference type="PROSITE" id="PS01156">
    <property type="entry name" value="TONB_DEPENDENT_REC_2"/>
    <property type="match status" value="1"/>
</dbReference>
<dbReference type="NCBIfam" id="TIGR01786">
    <property type="entry name" value="TonB-hemlactrns"/>
    <property type="match status" value="1"/>
</dbReference>
<dbReference type="SUPFAM" id="SSF56935">
    <property type="entry name" value="Porins"/>
    <property type="match status" value="1"/>
</dbReference>
<name>K4L2F2_SIMAS</name>
<dbReference type="KEGG" id="saga:M5M_16175"/>
<evidence type="ECO:0000256" key="5">
    <source>
        <dbReference type="ARBA" id="ARBA00022692"/>
    </source>
</evidence>
<dbReference type="RefSeq" id="WP_015048520.1">
    <property type="nucleotide sequence ID" value="NC_018868.3"/>
</dbReference>
<dbReference type="InterPro" id="IPR039426">
    <property type="entry name" value="TonB-dep_rcpt-like"/>
</dbReference>
<evidence type="ECO:0000256" key="8">
    <source>
        <dbReference type="ARBA" id="ARBA00023136"/>
    </source>
</evidence>
<dbReference type="eggNOG" id="COG4771">
    <property type="taxonomic scope" value="Bacteria"/>
</dbReference>
<evidence type="ECO:0000256" key="10">
    <source>
        <dbReference type="PROSITE-ProRule" id="PRU01360"/>
    </source>
</evidence>
<evidence type="ECO:0000256" key="3">
    <source>
        <dbReference type="ARBA" id="ARBA00022448"/>
    </source>
</evidence>
<dbReference type="AlphaFoldDB" id="K4L2F2"/>
<dbReference type="EMBL" id="CP003746">
    <property type="protein sequence ID" value="AFV00368.1"/>
    <property type="molecule type" value="Genomic_DNA"/>
</dbReference>
<comment type="subcellular location">
    <subcellularLocation>
        <location evidence="1 10">Cell outer membrane</location>
        <topology evidence="1 10">Multi-pass membrane protein</topology>
    </subcellularLocation>
</comment>
<dbReference type="PROSITE" id="PS52016">
    <property type="entry name" value="TONB_DEPENDENT_REC_3"/>
    <property type="match status" value="1"/>
</dbReference>
<dbReference type="GO" id="GO:0015344">
    <property type="term" value="F:siderophore uptake transmembrane transporter activity"/>
    <property type="evidence" value="ECO:0007669"/>
    <property type="project" value="TreeGrafter"/>
</dbReference>
<evidence type="ECO:0000256" key="12">
    <source>
        <dbReference type="RuleBase" id="RU003357"/>
    </source>
</evidence>
<evidence type="ECO:0000256" key="7">
    <source>
        <dbReference type="ARBA" id="ARBA00023077"/>
    </source>
</evidence>
<evidence type="ECO:0000256" key="2">
    <source>
        <dbReference type="ARBA" id="ARBA00009810"/>
    </source>
</evidence>
<dbReference type="InterPro" id="IPR037066">
    <property type="entry name" value="Plug_dom_sf"/>
</dbReference>
<feature type="short sequence motif" description="TonB C-terminal box" evidence="11">
    <location>
        <begin position="656"/>
        <end position="673"/>
    </location>
</feature>
<evidence type="ECO:0000259" key="15">
    <source>
        <dbReference type="Pfam" id="PF07715"/>
    </source>
</evidence>
<keyword evidence="7 12" id="KW-0798">TonB box</keyword>
<sequence>MYRHLSRGLVPASLFSTLALSASLAQAEQQTFELQSVVVSATRVNQNQVEANRSLAVVTREQLDIKQPQTVAEALQAEPNIEINGGPRAFNQQVNIRGLSGNKVLQTVDGVQQRFESGHRPSYFLDPVLIQQVEVIKGPASSLWGSGAVGGVVAMQTISASDLLAPNANFGGLVKTGYTDNNAHSASTLALAGRSGSVDWLASGYYRDGDDLEMGNGETLLGSKTRDFGGMLKMDWALADNQLLTAQIREAQAVGQVPSNGSADSNGSSNFDINREQTVRNAQLNYAWDADADWLNLQASVYLNDVTMDESRVSDGRADSTESRTVGFNLLNQSNTGAVEWLYGVDGYRESFSASRSGDNRPTPPDAENDVVGAFVSAGIPLTESWQLELGARYDRFATRADNLAQDRSDSATSPTAAITWKATDWLRMSLRHDQAFRAPGSEELYTTGFHFCMFPGFCNAFVPNPGLKAETAANTELLAQLGFDNVWGEDYLTLEASLFNNRVDDFIEQIVVGPSFGPVMDPGYTTWVNVDKATIKGFELTAEYLRANWNLKLGYGQTRGTDDNTGEDLTGIPADKWTLDGAYQFSGTGVKTGVRLMAVNEQSRTDYAANSTGQTYDGYTIVDVYAQWQPASLNGLQVDLALNNLTDAYYRRAWSELYEQGRAITLSAHYRF</sequence>
<dbReference type="InterPro" id="IPR012910">
    <property type="entry name" value="Plug_dom"/>
</dbReference>
<dbReference type="GO" id="GO:0015232">
    <property type="term" value="F:heme transmembrane transporter activity"/>
    <property type="evidence" value="ECO:0007669"/>
    <property type="project" value="InterPro"/>
</dbReference>
<dbReference type="Gene3D" id="2.40.170.20">
    <property type="entry name" value="TonB-dependent receptor, beta-barrel domain"/>
    <property type="match status" value="1"/>
</dbReference>
<evidence type="ECO:0000256" key="4">
    <source>
        <dbReference type="ARBA" id="ARBA00022452"/>
    </source>
</evidence>
<keyword evidence="8 10" id="KW-0472">Membrane</keyword>
<dbReference type="InterPro" id="IPR010917">
    <property type="entry name" value="TonB_rcpt_CS"/>
</dbReference>
<evidence type="ECO:0000313" key="17">
    <source>
        <dbReference type="Proteomes" id="UP000000466"/>
    </source>
</evidence>
<protein>
    <submittedName>
        <fullName evidence="16">TonB-dependent hemin, ferrichrome receptor</fullName>
    </submittedName>
</protein>
<proteinExistence type="inferred from homology"/>
<organism evidence="16 17">
    <name type="scientific">Simiduia agarivorans (strain DSM 21679 / JCM 13881 / BCRC 17597 / SA1)</name>
    <dbReference type="NCBI Taxonomy" id="1117647"/>
    <lineage>
        <taxon>Bacteria</taxon>
        <taxon>Pseudomonadati</taxon>
        <taxon>Pseudomonadota</taxon>
        <taxon>Gammaproteobacteria</taxon>
        <taxon>Cellvibrionales</taxon>
        <taxon>Cellvibrionaceae</taxon>
        <taxon>Simiduia</taxon>
    </lineage>
</organism>
<dbReference type="Pfam" id="PF07715">
    <property type="entry name" value="Plug"/>
    <property type="match status" value="1"/>
</dbReference>
<dbReference type="InterPro" id="IPR010949">
    <property type="entry name" value="TonB_Hb/transfer/lactofer_rcpt"/>
</dbReference>
<dbReference type="HOGENOM" id="CLU_008287_19_3_6"/>
<evidence type="ECO:0000259" key="14">
    <source>
        <dbReference type="Pfam" id="PF00593"/>
    </source>
</evidence>
<dbReference type="OrthoDB" id="127311at2"/>
<evidence type="ECO:0000313" key="16">
    <source>
        <dbReference type="EMBL" id="AFV00368.1"/>
    </source>
</evidence>
<evidence type="ECO:0000256" key="13">
    <source>
        <dbReference type="SAM" id="SignalP"/>
    </source>
</evidence>
<feature type="domain" description="TonB-dependent receptor plug" evidence="15">
    <location>
        <begin position="50"/>
        <end position="152"/>
    </location>
</feature>
<dbReference type="GO" id="GO:0044718">
    <property type="term" value="P:siderophore transmembrane transport"/>
    <property type="evidence" value="ECO:0007669"/>
    <property type="project" value="TreeGrafter"/>
</dbReference>
<feature type="domain" description="TonB-dependent receptor-like beta-barrel" evidence="14">
    <location>
        <begin position="249"/>
        <end position="646"/>
    </location>
</feature>
<evidence type="ECO:0000256" key="6">
    <source>
        <dbReference type="ARBA" id="ARBA00022729"/>
    </source>
</evidence>
<keyword evidence="4 10" id="KW-1134">Transmembrane beta strand</keyword>
<dbReference type="PANTHER" id="PTHR30069">
    <property type="entry name" value="TONB-DEPENDENT OUTER MEMBRANE RECEPTOR"/>
    <property type="match status" value="1"/>
</dbReference>
<accession>K4L2F2</accession>
<dbReference type="InterPro" id="IPR000531">
    <property type="entry name" value="Beta-barrel_TonB"/>
</dbReference>
<dbReference type="NCBIfam" id="TIGR01785">
    <property type="entry name" value="TonB-hemin"/>
    <property type="match status" value="1"/>
</dbReference>
<dbReference type="STRING" id="1117647.M5M_16175"/>
<feature type="signal peptide" evidence="13">
    <location>
        <begin position="1"/>
        <end position="27"/>
    </location>
</feature>
<evidence type="ECO:0000256" key="9">
    <source>
        <dbReference type="ARBA" id="ARBA00023237"/>
    </source>
</evidence>
<evidence type="ECO:0000256" key="1">
    <source>
        <dbReference type="ARBA" id="ARBA00004571"/>
    </source>
</evidence>
<keyword evidence="3 10" id="KW-0813">Transport</keyword>
<keyword evidence="17" id="KW-1185">Reference proteome</keyword>
<keyword evidence="9 10" id="KW-0998">Cell outer membrane</keyword>
<dbReference type="InterPro" id="IPR011276">
    <property type="entry name" value="TonB_haem/Hb_rcpt"/>
</dbReference>
<dbReference type="Proteomes" id="UP000000466">
    <property type="component" value="Chromosome"/>
</dbReference>